<evidence type="ECO:0000313" key="3">
    <source>
        <dbReference type="Proteomes" id="UP000887458"/>
    </source>
</evidence>
<gene>
    <name evidence="2" type="ORF">DERP_012406</name>
</gene>
<feature type="region of interest" description="Disordered" evidence="1">
    <location>
        <begin position="164"/>
        <end position="183"/>
    </location>
</feature>
<feature type="region of interest" description="Disordered" evidence="1">
    <location>
        <begin position="229"/>
        <end position="248"/>
    </location>
</feature>
<feature type="compositionally biased region" description="Basic and acidic residues" evidence="1">
    <location>
        <begin position="127"/>
        <end position="149"/>
    </location>
</feature>
<name>A0ABQ8IUM8_DERPT</name>
<reference evidence="2 3" key="2">
    <citation type="journal article" date="2022" name="Mol. Biol. Evol.">
        <title>Comparative Genomics Reveals Insights into the Divergent Evolution of Astigmatic Mites and Household Pest Adaptations.</title>
        <authorList>
            <person name="Xiong Q."/>
            <person name="Wan A.T."/>
            <person name="Liu X."/>
            <person name="Fung C.S."/>
            <person name="Xiao X."/>
            <person name="Malainual N."/>
            <person name="Hou J."/>
            <person name="Wang L."/>
            <person name="Wang M."/>
            <person name="Yang K.Y."/>
            <person name="Cui Y."/>
            <person name="Leung E.L."/>
            <person name="Nong W."/>
            <person name="Shin S.K."/>
            <person name="Au S.W."/>
            <person name="Jeong K.Y."/>
            <person name="Chew F.T."/>
            <person name="Hui J.H."/>
            <person name="Leung T.F."/>
            <person name="Tungtrongchitr A."/>
            <person name="Zhong N."/>
            <person name="Liu Z."/>
            <person name="Tsui S.K."/>
        </authorList>
    </citation>
    <scope>NUCLEOTIDE SEQUENCE [LARGE SCALE GENOMIC DNA]</scope>
    <source>
        <strain evidence="2">Derp</strain>
    </source>
</reference>
<organism evidence="2 3">
    <name type="scientific">Dermatophagoides pteronyssinus</name>
    <name type="common">European house dust mite</name>
    <dbReference type="NCBI Taxonomy" id="6956"/>
    <lineage>
        <taxon>Eukaryota</taxon>
        <taxon>Metazoa</taxon>
        <taxon>Ecdysozoa</taxon>
        <taxon>Arthropoda</taxon>
        <taxon>Chelicerata</taxon>
        <taxon>Arachnida</taxon>
        <taxon>Acari</taxon>
        <taxon>Acariformes</taxon>
        <taxon>Sarcoptiformes</taxon>
        <taxon>Astigmata</taxon>
        <taxon>Psoroptidia</taxon>
        <taxon>Analgoidea</taxon>
        <taxon>Pyroglyphidae</taxon>
        <taxon>Dermatophagoidinae</taxon>
        <taxon>Dermatophagoides</taxon>
    </lineage>
</organism>
<sequence length="248" mass="29224">MWEICEPDRLEEITKETTEEIEEPKKLSKKILTKRKVKRQEIVEKIIDVPSVIDQERQQQQAQITEGEIILEELIEVSPLDIGKDEIKPEEKITETISDKKTDEDEMEKQKDSEEFRKKKTLKKSKPKEIVSKPKSEPKELVPEKMMIEDKPEKLKKLATLKQETEDQKIEKQLQLPSIDNEKMEKFPEEMMKVTIDELPIADQTVKMIVEQQIPVDDNIIEISFKEQEKVEPKFDRKIESPDKKSTK</sequence>
<proteinExistence type="predicted"/>
<protein>
    <recommendedName>
        <fullName evidence="4">Titin-like</fullName>
    </recommendedName>
</protein>
<dbReference type="Proteomes" id="UP000887458">
    <property type="component" value="Unassembled WGS sequence"/>
</dbReference>
<comment type="caution">
    <text evidence="2">The sequence shown here is derived from an EMBL/GenBank/DDBJ whole genome shotgun (WGS) entry which is preliminary data.</text>
</comment>
<feature type="compositionally biased region" description="Basic and acidic residues" evidence="1">
    <location>
        <begin position="82"/>
        <end position="117"/>
    </location>
</feature>
<dbReference type="EMBL" id="NJHN03000115">
    <property type="protein sequence ID" value="KAH9414025.1"/>
    <property type="molecule type" value="Genomic_DNA"/>
</dbReference>
<accession>A0ABQ8IUM8</accession>
<evidence type="ECO:0008006" key="4">
    <source>
        <dbReference type="Google" id="ProtNLM"/>
    </source>
</evidence>
<keyword evidence="3" id="KW-1185">Reference proteome</keyword>
<evidence type="ECO:0000313" key="2">
    <source>
        <dbReference type="EMBL" id="KAH9414025.1"/>
    </source>
</evidence>
<evidence type="ECO:0000256" key="1">
    <source>
        <dbReference type="SAM" id="MobiDB-lite"/>
    </source>
</evidence>
<feature type="region of interest" description="Disordered" evidence="1">
    <location>
        <begin position="82"/>
        <end position="149"/>
    </location>
</feature>
<reference evidence="2 3" key="1">
    <citation type="journal article" date="2018" name="J. Allergy Clin. Immunol.">
        <title>High-quality assembly of Dermatophagoides pteronyssinus genome and transcriptome reveals a wide range of novel allergens.</title>
        <authorList>
            <person name="Liu X.Y."/>
            <person name="Yang K.Y."/>
            <person name="Wang M.Q."/>
            <person name="Kwok J.S."/>
            <person name="Zeng X."/>
            <person name="Yang Z."/>
            <person name="Xiao X.J."/>
            <person name="Lau C.P."/>
            <person name="Li Y."/>
            <person name="Huang Z.M."/>
            <person name="Ba J.G."/>
            <person name="Yim A.K."/>
            <person name="Ouyang C.Y."/>
            <person name="Ngai S.M."/>
            <person name="Chan T.F."/>
            <person name="Leung E.L."/>
            <person name="Liu L."/>
            <person name="Liu Z.G."/>
            <person name="Tsui S.K."/>
        </authorList>
    </citation>
    <scope>NUCLEOTIDE SEQUENCE [LARGE SCALE GENOMIC DNA]</scope>
    <source>
        <strain evidence="2">Derp</strain>
    </source>
</reference>